<comment type="function">
    <text evidence="4">Has an important function as a repair enzyme for proteins that have been inactivated by oxidation. Catalyzes the reversible oxidation-reduction of methionine sulfoxide in proteins to methionine.</text>
</comment>
<comment type="catalytic activity">
    <reaction evidence="3 4">
        <text>[thioredoxin]-disulfide + L-methionine + H2O = L-methionine (S)-S-oxide + [thioredoxin]-dithiol</text>
        <dbReference type="Rhea" id="RHEA:19993"/>
        <dbReference type="Rhea" id="RHEA-COMP:10698"/>
        <dbReference type="Rhea" id="RHEA-COMP:10700"/>
        <dbReference type="ChEBI" id="CHEBI:15377"/>
        <dbReference type="ChEBI" id="CHEBI:29950"/>
        <dbReference type="ChEBI" id="CHEBI:50058"/>
        <dbReference type="ChEBI" id="CHEBI:57844"/>
        <dbReference type="ChEBI" id="CHEBI:58772"/>
        <dbReference type="EC" id="1.8.4.11"/>
    </reaction>
</comment>
<accession>A0A510XUA7</accession>
<organism evidence="6 7">
    <name type="scientific">Pseudoalteromonas espejiana</name>
    <dbReference type="NCBI Taxonomy" id="28107"/>
    <lineage>
        <taxon>Bacteria</taxon>
        <taxon>Pseudomonadati</taxon>
        <taxon>Pseudomonadota</taxon>
        <taxon>Gammaproteobacteria</taxon>
        <taxon>Alteromonadales</taxon>
        <taxon>Pseudoalteromonadaceae</taxon>
        <taxon>Pseudoalteromonas</taxon>
    </lineage>
</organism>
<comment type="catalytic activity">
    <reaction evidence="2 4">
        <text>L-methionyl-[protein] + [thioredoxin]-disulfide + H2O = L-methionyl-(S)-S-oxide-[protein] + [thioredoxin]-dithiol</text>
        <dbReference type="Rhea" id="RHEA:14217"/>
        <dbReference type="Rhea" id="RHEA-COMP:10698"/>
        <dbReference type="Rhea" id="RHEA-COMP:10700"/>
        <dbReference type="Rhea" id="RHEA-COMP:12313"/>
        <dbReference type="Rhea" id="RHEA-COMP:12315"/>
        <dbReference type="ChEBI" id="CHEBI:15377"/>
        <dbReference type="ChEBI" id="CHEBI:16044"/>
        <dbReference type="ChEBI" id="CHEBI:29950"/>
        <dbReference type="ChEBI" id="CHEBI:44120"/>
        <dbReference type="ChEBI" id="CHEBI:50058"/>
        <dbReference type="EC" id="1.8.4.11"/>
    </reaction>
</comment>
<evidence type="ECO:0000256" key="1">
    <source>
        <dbReference type="ARBA" id="ARBA00023002"/>
    </source>
</evidence>
<sequence>MHPIYTINEIVITLSGSSYKGYVFKLTLEVDYYMKNSLTLALTSAAILFSTFTHAAKTEKAVLAGGCFWCMESDFEKLEGVKDVISGFTGGKLKNPTYNGNHQGHYEAVQITYDPDVVSYKGILDHFWVNIDPFDAKGQFCDKGPSYLSAIFVANEQERKIAEQTKQAVVDEFPNQTVVTPILSTSTFYPIKGKESYHQDYYKNNPIRYNTYRWRCGRDSRLEDIWGDRTTH</sequence>
<dbReference type="PANTHER" id="PTHR43774">
    <property type="entry name" value="PEPTIDE METHIONINE SULFOXIDE REDUCTASE"/>
    <property type="match status" value="1"/>
</dbReference>
<keyword evidence="1 4" id="KW-0560">Oxidoreductase</keyword>
<dbReference type="GO" id="GO:0033744">
    <property type="term" value="F:L-methionine:thioredoxin-disulfide S-oxidoreductase activity"/>
    <property type="evidence" value="ECO:0007669"/>
    <property type="project" value="RHEA"/>
</dbReference>
<name>A0A510XUA7_9GAMM</name>
<evidence type="ECO:0000313" key="6">
    <source>
        <dbReference type="EMBL" id="GEK54593.1"/>
    </source>
</evidence>
<gene>
    <name evidence="4 6" type="primary">msrA</name>
    <name evidence="6" type="ORF">PES01_14380</name>
</gene>
<proteinExistence type="inferred from homology"/>
<protein>
    <recommendedName>
        <fullName evidence="4">Peptide methionine sulfoxide reductase MsrA</fullName>
        <shortName evidence="4">Protein-methionine-S-oxide reductase</shortName>
        <ecNumber evidence="4">1.8.4.11</ecNumber>
    </recommendedName>
    <alternativeName>
        <fullName evidence="4">Peptide-methionine (S)-S-oxide reductase</fullName>
        <shortName evidence="4">Peptide Met(O) reductase</shortName>
    </alternativeName>
</protein>
<dbReference type="PANTHER" id="PTHR43774:SF1">
    <property type="entry name" value="PEPTIDE METHIONINE SULFOXIDE REDUCTASE MSRA 2"/>
    <property type="match status" value="1"/>
</dbReference>
<dbReference type="AlphaFoldDB" id="A0A510XUA7"/>
<dbReference type="Proteomes" id="UP000321419">
    <property type="component" value="Unassembled WGS sequence"/>
</dbReference>
<reference evidence="6 7" key="1">
    <citation type="submission" date="2019-07" db="EMBL/GenBank/DDBJ databases">
        <title>Whole genome shotgun sequence of Pseudoalteromonas espejiana NBRC 102222.</title>
        <authorList>
            <person name="Hosoyama A."/>
            <person name="Uohara A."/>
            <person name="Ohji S."/>
            <person name="Ichikawa N."/>
        </authorList>
    </citation>
    <scope>NUCLEOTIDE SEQUENCE [LARGE SCALE GENOMIC DNA]</scope>
    <source>
        <strain evidence="6 7">NBRC 102222</strain>
    </source>
</reference>
<dbReference type="NCBIfam" id="TIGR00401">
    <property type="entry name" value="msrA"/>
    <property type="match status" value="1"/>
</dbReference>
<evidence type="ECO:0000256" key="4">
    <source>
        <dbReference type="HAMAP-Rule" id="MF_01401"/>
    </source>
</evidence>
<dbReference type="Pfam" id="PF01625">
    <property type="entry name" value="PMSR"/>
    <property type="match status" value="1"/>
</dbReference>
<dbReference type="EC" id="1.8.4.11" evidence="4"/>
<dbReference type="GO" id="GO:0008113">
    <property type="term" value="F:peptide-methionine (S)-S-oxide reductase activity"/>
    <property type="evidence" value="ECO:0007669"/>
    <property type="project" value="UniProtKB-UniRule"/>
</dbReference>
<dbReference type="Gene3D" id="3.30.1060.10">
    <property type="entry name" value="Peptide methionine sulphoxide reductase MsrA"/>
    <property type="match status" value="1"/>
</dbReference>
<dbReference type="InterPro" id="IPR002569">
    <property type="entry name" value="Met_Sox_Rdtase_MsrA_dom"/>
</dbReference>
<dbReference type="SUPFAM" id="SSF55068">
    <property type="entry name" value="Peptide methionine sulfoxide reductase"/>
    <property type="match status" value="1"/>
</dbReference>
<evidence type="ECO:0000256" key="2">
    <source>
        <dbReference type="ARBA" id="ARBA00047806"/>
    </source>
</evidence>
<dbReference type="HAMAP" id="MF_01401">
    <property type="entry name" value="MsrA"/>
    <property type="match status" value="1"/>
</dbReference>
<evidence type="ECO:0000259" key="5">
    <source>
        <dbReference type="Pfam" id="PF01625"/>
    </source>
</evidence>
<dbReference type="InterPro" id="IPR036509">
    <property type="entry name" value="Met_Sox_Rdtase_MsrA_sf"/>
</dbReference>
<evidence type="ECO:0000256" key="3">
    <source>
        <dbReference type="ARBA" id="ARBA00048782"/>
    </source>
</evidence>
<dbReference type="EMBL" id="BJUM01000011">
    <property type="protein sequence ID" value="GEK54593.1"/>
    <property type="molecule type" value="Genomic_DNA"/>
</dbReference>
<evidence type="ECO:0000313" key="7">
    <source>
        <dbReference type="Proteomes" id="UP000321419"/>
    </source>
</evidence>
<keyword evidence="7" id="KW-1185">Reference proteome</keyword>
<comment type="caution">
    <text evidence="6">The sequence shown here is derived from an EMBL/GenBank/DDBJ whole genome shotgun (WGS) entry which is preliminary data.</text>
</comment>
<comment type="similarity">
    <text evidence="4">Belongs to the MsrA Met sulfoxide reductase family.</text>
</comment>
<feature type="active site" evidence="4">
    <location>
        <position position="67"/>
    </location>
</feature>
<feature type="domain" description="Peptide methionine sulphoxide reductase MsrA" evidence="5">
    <location>
        <begin position="60"/>
        <end position="210"/>
    </location>
</feature>